<feature type="transmembrane region" description="Helical" evidence="3">
    <location>
        <begin position="111"/>
        <end position="130"/>
    </location>
</feature>
<dbReference type="Pfam" id="PF00486">
    <property type="entry name" value="Trans_reg_C"/>
    <property type="match status" value="1"/>
</dbReference>
<dbReference type="GO" id="GO:0006355">
    <property type="term" value="P:regulation of DNA-templated transcription"/>
    <property type="evidence" value="ECO:0007669"/>
    <property type="project" value="InterPro"/>
</dbReference>
<dbReference type="RefSeq" id="WP_230326733.1">
    <property type="nucleotide sequence ID" value="NZ_CP054160.3"/>
</dbReference>
<keyword evidence="3" id="KW-0812">Transmembrane</keyword>
<dbReference type="PROSITE" id="PS51755">
    <property type="entry name" value="OMPR_PHOB"/>
    <property type="match status" value="1"/>
</dbReference>
<organism evidence="5 6">
    <name type="scientific">Serratia fonticola</name>
    <dbReference type="NCBI Taxonomy" id="47917"/>
    <lineage>
        <taxon>Bacteria</taxon>
        <taxon>Pseudomonadati</taxon>
        <taxon>Pseudomonadota</taxon>
        <taxon>Gammaproteobacteria</taxon>
        <taxon>Enterobacterales</taxon>
        <taxon>Yersiniaceae</taxon>
        <taxon>Serratia</taxon>
    </lineage>
</organism>
<feature type="domain" description="OmpR/PhoB-type" evidence="4">
    <location>
        <begin position="1"/>
        <end position="61"/>
    </location>
</feature>
<dbReference type="AlphaFoldDB" id="A0AAE7EKY6"/>
<feature type="DNA-binding region" description="OmpR/PhoB-type" evidence="2">
    <location>
        <begin position="1"/>
        <end position="61"/>
    </location>
</feature>
<proteinExistence type="predicted"/>
<accession>A0AAE7EKY6</accession>
<evidence type="ECO:0000256" key="2">
    <source>
        <dbReference type="PROSITE-ProRule" id="PRU01091"/>
    </source>
</evidence>
<evidence type="ECO:0000256" key="3">
    <source>
        <dbReference type="SAM" id="Phobius"/>
    </source>
</evidence>
<name>A0AAE7EKY6_SERFO</name>
<dbReference type="InterPro" id="IPR001867">
    <property type="entry name" value="OmpR/PhoB-type_DNA-bd"/>
</dbReference>
<keyword evidence="3" id="KW-0472">Membrane</keyword>
<dbReference type="Gene3D" id="1.10.10.10">
    <property type="entry name" value="Winged helix-like DNA-binding domain superfamily/Winged helix DNA-binding domain"/>
    <property type="match status" value="1"/>
</dbReference>
<evidence type="ECO:0000259" key="4">
    <source>
        <dbReference type="PROSITE" id="PS51755"/>
    </source>
</evidence>
<dbReference type="InterPro" id="IPR016032">
    <property type="entry name" value="Sig_transdc_resp-reg_C-effctor"/>
</dbReference>
<protein>
    <submittedName>
        <fullName evidence="5">Helix-turn-helix domain-containing protein</fullName>
    </submittedName>
</protein>
<dbReference type="GO" id="GO:0003677">
    <property type="term" value="F:DNA binding"/>
    <property type="evidence" value="ECO:0007669"/>
    <property type="project" value="UniProtKB-UniRule"/>
</dbReference>
<dbReference type="SUPFAM" id="SSF46894">
    <property type="entry name" value="C-terminal effector domain of the bipartite response regulators"/>
    <property type="match status" value="1"/>
</dbReference>
<keyword evidence="3" id="KW-1133">Transmembrane helix</keyword>
<dbReference type="EMBL" id="CP054160">
    <property type="protein sequence ID" value="QKJ60792.2"/>
    <property type="molecule type" value="Genomic_DNA"/>
</dbReference>
<gene>
    <name evidence="5" type="ORF">G9399_24050</name>
</gene>
<reference evidence="6" key="1">
    <citation type="submission" date="2020-03" db="EMBL/GenBank/DDBJ databases">
        <title>Genome sequences of seven Enterobacteriaceae strains isolated from Canadian wastewater treatment facilities.</title>
        <authorList>
            <person name="Huang H."/>
            <person name="Chmara J.T."/>
            <person name="Duceppe M.-O."/>
        </authorList>
    </citation>
    <scope>NUCLEOTIDE SEQUENCE [LARGE SCALE GENOMIC DNA]</scope>
    <source>
        <strain evidence="6">Biosolid 3</strain>
    </source>
</reference>
<evidence type="ECO:0000313" key="6">
    <source>
        <dbReference type="Proteomes" id="UP000503464"/>
    </source>
</evidence>
<dbReference type="GO" id="GO:0000160">
    <property type="term" value="P:phosphorelay signal transduction system"/>
    <property type="evidence" value="ECO:0007669"/>
    <property type="project" value="InterPro"/>
</dbReference>
<evidence type="ECO:0000313" key="5">
    <source>
        <dbReference type="EMBL" id="QKJ60792.2"/>
    </source>
</evidence>
<evidence type="ECO:0000256" key="1">
    <source>
        <dbReference type="ARBA" id="ARBA00023125"/>
    </source>
</evidence>
<dbReference type="InterPro" id="IPR036388">
    <property type="entry name" value="WH-like_DNA-bd_sf"/>
</dbReference>
<dbReference type="Proteomes" id="UP000503464">
    <property type="component" value="Chromosome"/>
</dbReference>
<keyword evidence="1 2" id="KW-0238">DNA-binding</keyword>
<sequence length="232" mass="26702">MKNDQSLSREHLLDIIWHNNGLSASSNNLNNYISIIRRSLSSIGLNNVIITIPKYGFSFHAKNIITVEAPLVISHEEIIDKDNTQDECEIHYIDAPLEKYKSRSAGVKLKWISFLSCLISLLLIALYAYYPYYLGMPKSAMEKYQGKYENCEIYAIWNGQRVFYSMDSISTEIKDLIDRKIISCRLESKIYLYKSATSDELPFASHRVVISQCPNDKQAICRNIHKDMVSDN</sequence>